<dbReference type="Gene3D" id="3.30.70.930">
    <property type="match status" value="1"/>
</dbReference>
<dbReference type="GO" id="GO:0005829">
    <property type="term" value="C:cytosol"/>
    <property type="evidence" value="ECO:0007669"/>
    <property type="project" value="TreeGrafter"/>
</dbReference>
<keyword evidence="4" id="KW-1185">Reference proteome</keyword>
<evidence type="ECO:0000259" key="2">
    <source>
        <dbReference type="Pfam" id="PF01910"/>
    </source>
</evidence>
<sequence length="98" mass="10703">MNASIAIQVLPMDVPQDQVVPVVDAVIAHLAASGIPYQVGPFETTLEGDYDEMMAVIKEVPRVAAKAGASSDMIYIKIHYFPENEGLTIDEKTSKFKH</sequence>
<dbReference type="PANTHER" id="PTHR33777">
    <property type="entry name" value="UPF0045 PROTEIN ECM15"/>
    <property type="match status" value="1"/>
</dbReference>
<comment type="caution">
    <text evidence="3">The sequence shown here is derived from an EMBL/GenBank/DDBJ whole genome shotgun (WGS) entry which is preliminary data.</text>
</comment>
<gene>
    <name evidence="3" type="ORF">IV56_GL002342</name>
</gene>
<dbReference type="PATRIC" id="fig|1293598.4.peg.2445"/>
<reference evidence="3 4" key="1">
    <citation type="journal article" date="2015" name="Genome Announc.">
        <title>Expanding the biotechnology potential of lactobacilli through comparative genomics of 213 strains and associated genera.</title>
        <authorList>
            <person name="Sun Z."/>
            <person name="Harris H.M."/>
            <person name="McCann A."/>
            <person name="Guo C."/>
            <person name="Argimon S."/>
            <person name="Zhang W."/>
            <person name="Yang X."/>
            <person name="Jeffery I.B."/>
            <person name="Cooney J.C."/>
            <person name="Kagawa T.F."/>
            <person name="Liu W."/>
            <person name="Song Y."/>
            <person name="Salvetti E."/>
            <person name="Wrobel A."/>
            <person name="Rasinkangas P."/>
            <person name="Parkhill J."/>
            <person name="Rea M.C."/>
            <person name="O'Sullivan O."/>
            <person name="Ritari J."/>
            <person name="Douillard F.P."/>
            <person name="Paul Ross R."/>
            <person name="Yang R."/>
            <person name="Briner A.E."/>
            <person name="Felis G.E."/>
            <person name="de Vos W.M."/>
            <person name="Barrangou R."/>
            <person name="Klaenhammer T.R."/>
            <person name="Caufield P.W."/>
            <person name="Cui Y."/>
            <person name="Zhang H."/>
            <person name="O'Toole P.W."/>
        </authorList>
    </citation>
    <scope>NUCLEOTIDE SEQUENCE [LARGE SCALE GENOMIC DNA]</scope>
    <source>
        <strain evidence="3 4">DSM 24301</strain>
    </source>
</reference>
<dbReference type="RefSeq" id="WP_054776593.1">
    <property type="nucleotide sequence ID" value="NZ_BBBX01000002.1"/>
</dbReference>
<evidence type="ECO:0000313" key="3">
    <source>
        <dbReference type="EMBL" id="KRO15573.1"/>
    </source>
</evidence>
<evidence type="ECO:0000256" key="1">
    <source>
        <dbReference type="ARBA" id="ARBA00010272"/>
    </source>
</evidence>
<dbReference type="InterPro" id="IPR002767">
    <property type="entry name" value="Thiamine_BP"/>
</dbReference>
<feature type="domain" description="Thiamine-binding protein" evidence="2">
    <location>
        <begin position="6"/>
        <end position="95"/>
    </location>
</feature>
<dbReference type="EMBL" id="JQCE01000064">
    <property type="protein sequence ID" value="KRO15573.1"/>
    <property type="molecule type" value="Genomic_DNA"/>
</dbReference>
<organism evidence="3 4">
    <name type="scientific">Lacticaseibacillus saniviri JCM 17471 = DSM 24301</name>
    <dbReference type="NCBI Taxonomy" id="1293598"/>
    <lineage>
        <taxon>Bacteria</taxon>
        <taxon>Bacillati</taxon>
        <taxon>Bacillota</taxon>
        <taxon>Bacilli</taxon>
        <taxon>Lactobacillales</taxon>
        <taxon>Lactobacillaceae</taxon>
        <taxon>Lacticaseibacillus</taxon>
    </lineage>
</organism>
<dbReference type="Proteomes" id="UP000050969">
    <property type="component" value="Unassembled WGS sequence"/>
</dbReference>
<evidence type="ECO:0000313" key="4">
    <source>
        <dbReference type="Proteomes" id="UP000050969"/>
    </source>
</evidence>
<dbReference type="InterPro" id="IPR029756">
    <property type="entry name" value="MTH1187/YkoF-like"/>
</dbReference>
<dbReference type="AlphaFoldDB" id="A0A0R2MPL0"/>
<dbReference type="PANTHER" id="PTHR33777:SF1">
    <property type="entry name" value="UPF0045 PROTEIN ECM15"/>
    <property type="match status" value="1"/>
</dbReference>
<dbReference type="SUPFAM" id="SSF89957">
    <property type="entry name" value="MTH1187/YkoF-like"/>
    <property type="match status" value="1"/>
</dbReference>
<accession>A0A0R2MPL0</accession>
<proteinExistence type="inferred from homology"/>
<dbReference type="STRING" id="1293598.IV56_GL002342"/>
<comment type="similarity">
    <text evidence="1">Belongs to the UPF0045 family.</text>
</comment>
<dbReference type="InterPro" id="IPR051614">
    <property type="entry name" value="UPF0045_domain"/>
</dbReference>
<name>A0A0R2MPL0_9LACO</name>
<protein>
    <recommendedName>
        <fullName evidence="2">Thiamine-binding protein domain-containing protein</fullName>
    </recommendedName>
</protein>
<dbReference type="OrthoDB" id="5886358at2"/>
<dbReference type="Pfam" id="PF01910">
    <property type="entry name" value="Thiamine_BP"/>
    <property type="match status" value="1"/>
</dbReference>